<organism evidence="2 3">
    <name type="scientific">Musa balbisiana</name>
    <name type="common">Banana</name>
    <dbReference type="NCBI Taxonomy" id="52838"/>
    <lineage>
        <taxon>Eukaryota</taxon>
        <taxon>Viridiplantae</taxon>
        <taxon>Streptophyta</taxon>
        <taxon>Embryophyta</taxon>
        <taxon>Tracheophyta</taxon>
        <taxon>Spermatophyta</taxon>
        <taxon>Magnoliopsida</taxon>
        <taxon>Liliopsida</taxon>
        <taxon>Zingiberales</taxon>
        <taxon>Musaceae</taxon>
        <taxon>Musa</taxon>
    </lineage>
</organism>
<dbReference type="PANTHER" id="PTHR36892:SF1">
    <property type="entry name" value="OS05G0518200 PROTEIN"/>
    <property type="match status" value="1"/>
</dbReference>
<comment type="caution">
    <text evidence="2">The sequence shown here is derived from an EMBL/GenBank/DDBJ whole genome shotgun (WGS) entry which is preliminary data.</text>
</comment>
<reference evidence="2 3" key="1">
    <citation type="journal article" date="2019" name="Nat. Plants">
        <title>Genome sequencing of Musa balbisiana reveals subgenome evolution and function divergence in polyploid bananas.</title>
        <authorList>
            <person name="Yao X."/>
        </authorList>
    </citation>
    <scope>NUCLEOTIDE SEQUENCE [LARGE SCALE GENOMIC DNA]</scope>
    <source>
        <strain evidence="3">cv. DH-PKW</strain>
        <tissue evidence="2">Leaves</tissue>
    </source>
</reference>
<evidence type="ECO:0000313" key="3">
    <source>
        <dbReference type="Proteomes" id="UP000317650"/>
    </source>
</evidence>
<proteinExistence type="predicted"/>
<feature type="region of interest" description="Disordered" evidence="1">
    <location>
        <begin position="1188"/>
        <end position="1209"/>
    </location>
</feature>
<feature type="compositionally biased region" description="Basic and acidic residues" evidence="1">
    <location>
        <begin position="58"/>
        <end position="73"/>
    </location>
</feature>
<feature type="compositionally biased region" description="Low complexity" evidence="1">
    <location>
        <begin position="147"/>
        <end position="158"/>
    </location>
</feature>
<evidence type="ECO:0000256" key="1">
    <source>
        <dbReference type="SAM" id="MobiDB-lite"/>
    </source>
</evidence>
<dbReference type="EMBL" id="PYDT01000005">
    <property type="protein sequence ID" value="THU60709.1"/>
    <property type="molecule type" value="Genomic_DNA"/>
</dbReference>
<dbReference type="Proteomes" id="UP000317650">
    <property type="component" value="Chromosome 7"/>
</dbReference>
<name>A0A4S8JGR1_MUSBA</name>
<protein>
    <submittedName>
        <fullName evidence="2">Uncharacterized protein</fullName>
    </submittedName>
</protein>
<keyword evidence="3" id="KW-1185">Reference proteome</keyword>
<gene>
    <name evidence="2" type="ORF">C4D60_Mb07t15620</name>
</gene>
<sequence>MAVAMESFSIRDYAARMRCVDYDKCWPFAEERGGRSLPPMPVRRFRWWADELRAVRSDGVAHDQADPSKKAAVDDAAAAQQEPLVESAVVGRAGGGETSAEEREPKTPPPRAKQRTPKERSILELFAVAPMIRGSQERDRHDGGGSKQQAEEAAAAKSNLGVVDGEYPLETRKTKKRVKDGGKMLREKIGPKKKLKAKAKMMKKKKKLKVEIRAAKQVLFSSSNAPCFKLNDVDHQEKPCKHRMSSPVELCKILKNQVYEKQFEKMDKKLVHNQTKPATIRTLLKKHIFRLVRTSKLASRKEEKPCKHRMSSPVELCKILKNQVYEKQFEKMDKKLVHNQTKPATIRTLLKKHIFRLVRTSKLASRKEVHTNLKKRKRCYFCQERKTIINTKGSDLVELCCESAKNLSFSGKDDTLAHDRSCLPLELPHLQTLCKIVSDVLAASSLSPSSMDNLNKRPSFTEEARLSFNDKEAHLNLNDKGVVTNNMDRGETSSGKQLDDSFNHLTTAKSSVTKRTHLAETLDLNHPVRDYVDLNCISLDGSTLTPTPTNSDDLKVLGTMNSVGLDLDPGTCQEHSFSLTSDHLNHLHNPIRNSAPVSDTRSALSLTGNQDKQHWISCLDQSYMDSVDGQGHLLGPTKDVCNGFPEFQPVYHIPKDIVISTCPSVISKTTVEPLPSLGSIWRDKDTGEGFIGLPLNSQGELIQLHPGNRYGICEVDKMPRSAFNSLQILPSSSHFRPESSHVRMKGKFPFVPSYHEDDQSWFLNQYYPARNVVISELGSVELQGVEKVKYRTYDDKARFNHCDPRQMEHFCCGCRDHVVTENCYGRMKFYSERDLELGIQPAIRPTMRLMGKNVTVGSYIKEYQGGNNGKVWSDEDIITTSCPTTRVYNRPILDRWHEEECIPQAESGASRKFPFNSLEVPSNYCCTSADKLTSNHMHLGFEPNWMLNDGNSSSRDTDFHIDLCQNAVPCQSFLNRASHSAFHCTSESQSDEMGQKKMLCESYPQKFCQHMLVNSTHCKHSKNVSYSIPSTYHPHINHVPSQTSTIHSLRKIPHWLLNTTNQHHPFIPYHPAAAYQSCTIPAYSGFPHASSYPRTVIPFPCGNSSSSQTYGSYTPMSVVYPSSISALPTNNFSSVSSTNRDNIKAKDGMGVYFAHYKSQDHSKRCRKRSAGKDDITMERVKRPNFKLQEDTNAPTSVRREQLHGDQKDKASEVNVCTVRTMDDVLPVMDNEKDRVAVSGGSLPLKSSHTRSGPVKLSAGAKHILRPNGSFDQEKSLPIYSTVPFTHGTSAGKDDVLQEKAAKVYRF</sequence>
<accession>A0A4S8JGR1</accession>
<feature type="region of interest" description="Disordered" evidence="1">
    <location>
        <begin position="58"/>
        <end position="159"/>
    </location>
</feature>
<feature type="compositionally biased region" description="Basic and acidic residues" evidence="1">
    <location>
        <begin position="1197"/>
        <end position="1209"/>
    </location>
</feature>
<feature type="compositionally biased region" description="Basic and acidic residues" evidence="1">
    <location>
        <begin position="135"/>
        <end position="144"/>
    </location>
</feature>
<dbReference type="PANTHER" id="PTHR36892">
    <property type="entry name" value="OS01G0201800 PROTEIN"/>
    <property type="match status" value="1"/>
</dbReference>
<evidence type="ECO:0000313" key="2">
    <source>
        <dbReference type="EMBL" id="THU60709.1"/>
    </source>
</evidence>